<organism evidence="3 4">
    <name type="scientific">Labrys wisconsinensis</name>
    <dbReference type="NCBI Taxonomy" id="425677"/>
    <lineage>
        <taxon>Bacteria</taxon>
        <taxon>Pseudomonadati</taxon>
        <taxon>Pseudomonadota</taxon>
        <taxon>Alphaproteobacteria</taxon>
        <taxon>Hyphomicrobiales</taxon>
        <taxon>Xanthobacteraceae</taxon>
        <taxon>Labrys</taxon>
    </lineage>
</organism>
<dbReference type="InterPro" id="IPR044662">
    <property type="entry name" value="HS1/DABB1-like"/>
</dbReference>
<dbReference type="RefSeq" id="WP_307285029.1">
    <property type="nucleotide sequence ID" value="NZ_JAUSVX010000026.1"/>
</dbReference>
<dbReference type="PANTHER" id="PTHR33178:SF10">
    <property type="entry name" value="STRESS-RESPONSE A_B BARREL DOMAIN-CONTAINING PROTEIN"/>
    <property type="match status" value="1"/>
</dbReference>
<dbReference type="Gene3D" id="3.30.70.100">
    <property type="match status" value="1"/>
</dbReference>
<dbReference type="PROSITE" id="PS51502">
    <property type="entry name" value="S_R_A_B_BARREL"/>
    <property type="match status" value="1"/>
</dbReference>
<evidence type="ECO:0000313" key="4">
    <source>
        <dbReference type="Proteomes" id="UP001242480"/>
    </source>
</evidence>
<feature type="domain" description="Stress-response A/B barrel" evidence="2">
    <location>
        <begin position="2"/>
        <end position="100"/>
    </location>
</feature>
<dbReference type="InterPro" id="IPR011008">
    <property type="entry name" value="Dimeric_a/b-barrel"/>
</dbReference>
<name>A0ABU0JNR5_9HYPH</name>
<comment type="caution">
    <text evidence="3">The sequence shown here is derived from an EMBL/GenBank/DDBJ whole genome shotgun (WGS) entry which is preliminary data.</text>
</comment>
<dbReference type="Pfam" id="PF07876">
    <property type="entry name" value="Dabb"/>
    <property type="match status" value="1"/>
</dbReference>
<dbReference type="Proteomes" id="UP001242480">
    <property type="component" value="Unassembled WGS sequence"/>
</dbReference>
<proteinExistence type="predicted"/>
<dbReference type="SUPFAM" id="SSF54909">
    <property type="entry name" value="Dimeric alpha+beta barrel"/>
    <property type="match status" value="1"/>
</dbReference>
<keyword evidence="4" id="KW-1185">Reference proteome</keyword>
<gene>
    <name evidence="3" type="ORF">QO011_007839</name>
</gene>
<accession>A0ABU0JNR5</accession>
<dbReference type="EMBL" id="JAUSVX010000026">
    <property type="protein sequence ID" value="MDQ0474797.1"/>
    <property type="molecule type" value="Genomic_DNA"/>
</dbReference>
<dbReference type="SMART" id="SM00886">
    <property type="entry name" value="Dabb"/>
    <property type="match status" value="1"/>
</dbReference>
<protein>
    <recommendedName>
        <fullName evidence="2">Stress-response A/B barrel domain-containing protein</fullName>
    </recommendedName>
</protein>
<dbReference type="InterPro" id="IPR013097">
    <property type="entry name" value="Dabb"/>
</dbReference>
<evidence type="ECO:0000259" key="2">
    <source>
        <dbReference type="PROSITE" id="PS51502"/>
    </source>
</evidence>
<dbReference type="PANTHER" id="PTHR33178">
    <property type="match status" value="1"/>
</dbReference>
<evidence type="ECO:0000256" key="1">
    <source>
        <dbReference type="ARBA" id="ARBA00011738"/>
    </source>
</evidence>
<reference evidence="3 4" key="1">
    <citation type="submission" date="2023-07" db="EMBL/GenBank/DDBJ databases">
        <title>Genomic Encyclopedia of Type Strains, Phase IV (KMG-IV): sequencing the most valuable type-strain genomes for metagenomic binning, comparative biology and taxonomic classification.</title>
        <authorList>
            <person name="Goeker M."/>
        </authorList>
    </citation>
    <scope>NUCLEOTIDE SEQUENCE [LARGE SCALE GENOMIC DNA]</scope>
    <source>
        <strain evidence="3 4">DSM 19619</strain>
    </source>
</reference>
<evidence type="ECO:0000313" key="3">
    <source>
        <dbReference type="EMBL" id="MDQ0474797.1"/>
    </source>
</evidence>
<sequence>MIRHIVLVRFRPDVPPAEIAAIFAALHALKAAIPGISAIADGANVSPEGLARGFTHGFTVDFADVAARDRYLADPEHGKVGAALVGAAEGGVDGILVLDFAPA</sequence>
<comment type="subunit">
    <text evidence="1">Homodimer.</text>
</comment>